<feature type="domain" description="ZW10 C-terminal helical" evidence="2">
    <location>
        <begin position="715"/>
        <end position="838"/>
    </location>
</feature>
<dbReference type="EMBL" id="VRMN01000001">
    <property type="protein sequence ID" value="KAA8498891.1"/>
    <property type="molecule type" value="Genomic_DNA"/>
</dbReference>
<organism evidence="3 4">
    <name type="scientific">Porphyridium purpureum</name>
    <name type="common">Red alga</name>
    <name type="synonym">Porphyridium cruentum</name>
    <dbReference type="NCBI Taxonomy" id="35688"/>
    <lineage>
        <taxon>Eukaryota</taxon>
        <taxon>Rhodophyta</taxon>
        <taxon>Bangiophyceae</taxon>
        <taxon>Porphyridiales</taxon>
        <taxon>Porphyridiaceae</taxon>
        <taxon>Porphyridium</taxon>
    </lineage>
</organism>
<accession>A0A5J4Z4U8</accession>
<dbReference type="InterPro" id="IPR055148">
    <property type="entry name" value="ZW10_C_2"/>
</dbReference>
<dbReference type="PANTHER" id="PTHR12205:SF0">
    <property type="entry name" value="CENTROMERE_KINETOCHORE PROTEIN ZW10 HOMOLOG"/>
    <property type="match status" value="1"/>
</dbReference>
<sequence>MPVGVNTMRSHTDTTEPGIPSANEDEGVIYARLQSARERFSAVADVGRARETGIDGHGKSTVSVSALSEQVDSVLSEQQVLLDSVHRASNTLEQSLRKVLNLVRQGDALHSKTALLDAVLAEMSVFELVSEAMRKVRDLNAGASQQRLDLKLGNETRDCVQRALNAIGQGADDYPYALLEDAREYLQSCLVQISSQSTRVLEECVQVSTDCVRISRCSQETIQLLCRNHQIDEAVQRLVARITADEQLNRAILFSEPFLCTEDGEAVLIEWGISQDSVNSNTSHHMPVNPPPESWCACSGPASMYHSDQMNVLSERFGPDSDAAKCTDLLNLGARLSIVACAVQRQLDLAHAPRALRLLRQHLRKWVVDRFLSRPLCVLGSTANDAIVQWAMSEKLITDSESRHRSRPISIKQPMVAPELFILRADVLAAISDALSLFCFPEDATQTEKEHDLALVVSATTAPELLKRTIAEVRAQLALFSSQAIESFVENSGSESSSMDRLAVAPMSSAWVSPEARQAGYFGSCLVSACVLDVAAVVQAASSCADRILKRAKGKSASASSKLALASAMIGMAKEVMDQFHARIPVQFADELGASLRLQLVFHNDCLMLANLAAYPTFRLPPALNKVLSSMVSILHVSVGESMASVQQAATLRVMSNSGLQSVLDNGALEHVGGTLTRMRVDSALSRSFDAARDTIKLAAMILNADSSCALGERLCVTMLDAIIRAVLNLAVIGTDECDALTRILDSTVRELDAIRSQTLLPQALAVVEAAQANQLSFAHLRLRASLLCEILQERMANIVKSFLAGRYKHHFSAEQVSALILAIFEDTDNRMIALAQLHDPLSAQKLVGAGIQDSAEMSLAAKQPELSPVATAGAATVSTSASVLVSDPTVTQPMDEARAVEGWDWED</sequence>
<evidence type="ECO:0000256" key="1">
    <source>
        <dbReference type="SAM" id="MobiDB-lite"/>
    </source>
</evidence>
<dbReference type="GO" id="GO:1990423">
    <property type="term" value="C:RZZ complex"/>
    <property type="evidence" value="ECO:0007669"/>
    <property type="project" value="TreeGrafter"/>
</dbReference>
<dbReference type="InterPro" id="IPR046362">
    <property type="entry name" value="Zw10/DSL1_C_sf"/>
</dbReference>
<protein>
    <recommendedName>
        <fullName evidence="2">ZW10 C-terminal helical domain-containing protein</fullName>
    </recommendedName>
</protein>
<gene>
    <name evidence="3" type="ORF">FVE85_6476</name>
</gene>
<dbReference type="Gene3D" id="1.10.357.150">
    <property type="match status" value="1"/>
</dbReference>
<dbReference type="AlphaFoldDB" id="A0A5J4Z4U8"/>
<comment type="caution">
    <text evidence="3">The sequence shown here is derived from an EMBL/GenBank/DDBJ whole genome shotgun (WGS) entry which is preliminary data.</text>
</comment>
<evidence type="ECO:0000313" key="3">
    <source>
        <dbReference type="EMBL" id="KAA8498891.1"/>
    </source>
</evidence>
<evidence type="ECO:0000313" key="4">
    <source>
        <dbReference type="Proteomes" id="UP000324585"/>
    </source>
</evidence>
<reference evidence="4" key="1">
    <citation type="journal article" date="2019" name="Nat. Commun.">
        <title>Expansion of phycobilisome linker gene families in mesophilic red algae.</title>
        <authorList>
            <person name="Lee J."/>
            <person name="Kim D."/>
            <person name="Bhattacharya D."/>
            <person name="Yoon H.S."/>
        </authorList>
    </citation>
    <scope>NUCLEOTIDE SEQUENCE [LARGE SCALE GENOMIC DNA]</scope>
    <source>
        <strain evidence="4">CCMP 1328</strain>
    </source>
</reference>
<dbReference type="GO" id="GO:0005737">
    <property type="term" value="C:cytoplasm"/>
    <property type="evidence" value="ECO:0007669"/>
    <property type="project" value="GOC"/>
</dbReference>
<dbReference type="GO" id="GO:0006888">
    <property type="term" value="P:endoplasmic reticulum to Golgi vesicle-mediated transport"/>
    <property type="evidence" value="ECO:0007669"/>
    <property type="project" value="TreeGrafter"/>
</dbReference>
<feature type="region of interest" description="Disordered" evidence="1">
    <location>
        <begin position="1"/>
        <end position="23"/>
    </location>
</feature>
<name>A0A5J4Z4U8_PORPP</name>
<evidence type="ECO:0000259" key="2">
    <source>
        <dbReference type="Pfam" id="PF22766"/>
    </source>
</evidence>
<dbReference type="GO" id="GO:0007094">
    <property type="term" value="P:mitotic spindle assembly checkpoint signaling"/>
    <property type="evidence" value="ECO:0007669"/>
    <property type="project" value="TreeGrafter"/>
</dbReference>
<dbReference type="PANTHER" id="PTHR12205">
    <property type="entry name" value="CENTROMERE/KINETOCHORE PROTEIN ZW10"/>
    <property type="match status" value="1"/>
</dbReference>
<keyword evidence="4" id="KW-1185">Reference proteome</keyword>
<dbReference type="Proteomes" id="UP000324585">
    <property type="component" value="Unassembled WGS sequence"/>
</dbReference>
<proteinExistence type="predicted"/>
<dbReference type="Pfam" id="PF22766">
    <property type="entry name" value="ZW10_C2"/>
    <property type="match status" value="1"/>
</dbReference>